<proteinExistence type="predicted"/>
<dbReference type="Proteomes" id="UP000595618">
    <property type="component" value="Chromosome"/>
</dbReference>
<keyword evidence="1" id="KW-0472">Membrane</keyword>
<sequence>MYIFYALLGTVFMLTPLAWNLFYLLGVIGPDGYFESGNSKGVVFGIGLYFGCWMVGATLLNVANNIWQKYFLPIALARARAKQEAKTKAQ</sequence>
<name>A0A7T5RJE2_9BACT</name>
<organism evidence="2 3">
    <name type="scientific">Candidatus Sungiibacteriota bacterium</name>
    <dbReference type="NCBI Taxonomy" id="2750080"/>
    <lineage>
        <taxon>Bacteria</taxon>
        <taxon>Candidatus Sungiibacteriota</taxon>
    </lineage>
</organism>
<accession>A0A7T5RJE2</accession>
<keyword evidence="1" id="KW-1133">Transmembrane helix</keyword>
<evidence type="ECO:0000313" key="2">
    <source>
        <dbReference type="EMBL" id="QQG45194.1"/>
    </source>
</evidence>
<evidence type="ECO:0000313" key="3">
    <source>
        <dbReference type="Proteomes" id="UP000595618"/>
    </source>
</evidence>
<reference evidence="2 3" key="1">
    <citation type="submission" date="2020-07" db="EMBL/GenBank/DDBJ databases">
        <title>Huge and variable diversity of episymbiotic CPR bacteria and DPANN archaea in groundwater ecosystems.</title>
        <authorList>
            <person name="He C.Y."/>
            <person name="Keren R."/>
            <person name="Whittaker M."/>
            <person name="Farag I.F."/>
            <person name="Doudna J."/>
            <person name="Cate J.H.D."/>
            <person name="Banfield J.F."/>
        </authorList>
    </citation>
    <scope>NUCLEOTIDE SEQUENCE [LARGE SCALE GENOMIC DNA]</scope>
    <source>
        <strain evidence="2">NC_groundwater_541_Ag_S-0.1um_46_50</strain>
    </source>
</reference>
<feature type="transmembrane region" description="Helical" evidence="1">
    <location>
        <begin position="41"/>
        <end position="63"/>
    </location>
</feature>
<dbReference type="EMBL" id="CP066690">
    <property type="protein sequence ID" value="QQG45194.1"/>
    <property type="molecule type" value="Genomic_DNA"/>
</dbReference>
<protein>
    <submittedName>
        <fullName evidence="2">Uncharacterized protein</fullName>
    </submittedName>
</protein>
<dbReference type="AlphaFoldDB" id="A0A7T5RJE2"/>
<evidence type="ECO:0000256" key="1">
    <source>
        <dbReference type="SAM" id="Phobius"/>
    </source>
</evidence>
<feature type="transmembrane region" description="Helical" evidence="1">
    <location>
        <begin position="7"/>
        <end position="29"/>
    </location>
</feature>
<keyword evidence="1" id="KW-0812">Transmembrane</keyword>
<gene>
    <name evidence="2" type="ORF">HYW89_04320</name>
</gene>